<sequence>MTRLMLAYHIDASASAFLGQNALWIPPNWISGVDISEKSSDGMDSSVSRTLSGFWLTGYPGVDISEKSCDGMDSSV</sequence>
<protein>
    <submittedName>
        <fullName evidence="1">Uncharacterized protein</fullName>
    </submittedName>
</protein>
<accession>A0AAV4VYI3</accession>
<evidence type="ECO:0000313" key="2">
    <source>
        <dbReference type="Proteomes" id="UP001054945"/>
    </source>
</evidence>
<name>A0AAV4VYI3_CAEEX</name>
<keyword evidence="2" id="KW-1185">Reference proteome</keyword>
<reference evidence="1 2" key="1">
    <citation type="submission" date="2021-06" db="EMBL/GenBank/DDBJ databases">
        <title>Caerostris extrusa draft genome.</title>
        <authorList>
            <person name="Kono N."/>
            <person name="Arakawa K."/>
        </authorList>
    </citation>
    <scope>NUCLEOTIDE SEQUENCE [LARGE SCALE GENOMIC DNA]</scope>
</reference>
<gene>
    <name evidence="1" type="ORF">CEXT_7851</name>
</gene>
<organism evidence="1 2">
    <name type="scientific">Caerostris extrusa</name>
    <name type="common">Bark spider</name>
    <name type="synonym">Caerostris bankana</name>
    <dbReference type="NCBI Taxonomy" id="172846"/>
    <lineage>
        <taxon>Eukaryota</taxon>
        <taxon>Metazoa</taxon>
        <taxon>Ecdysozoa</taxon>
        <taxon>Arthropoda</taxon>
        <taxon>Chelicerata</taxon>
        <taxon>Arachnida</taxon>
        <taxon>Araneae</taxon>
        <taxon>Araneomorphae</taxon>
        <taxon>Entelegynae</taxon>
        <taxon>Araneoidea</taxon>
        <taxon>Araneidae</taxon>
        <taxon>Caerostris</taxon>
    </lineage>
</organism>
<dbReference type="EMBL" id="BPLR01015309">
    <property type="protein sequence ID" value="GIY75188.1"/>
    <property type="molecule type" value="Genomic_DNA"/>
</dbReference>
<comment type="caution">
    <text evidence="1">The sequence shown here is derived from an EMBL/GenBank/DDBJ whole genome shotgun (WGS) entry which is preliminary data.</text>
</comment>
<dbReference type="Proteomes" id="UP001054945">
    <property type="component" value="Unassembled WGS sequence"/>
</dbReference>
<evidence type="ECO:0000313" key="1">
    <source>
        <dbReference type="EMBL" id="GIY75188.1"/>
    </source>
</evidence>
<dbReference type="AlphaFoldDB" id="A0AAV4VYI3"/>
<proteinExistence type="predicted"/>